<organism evidence="1">
    <name type="scientific">Pelagomonas calceolata</name>
    <dbReference type="NCBI Taxonomy" id="35677"/>
    <lineage>
        <taxon>Eukaryota</taxon>
        <taxon>Sar</taxon>
        <taxon>Stramenopiles</taxon>
        <taxon>Ochrophyta</taxon>
        <taxon>Pelagophyceae</taxon>
        <taxon>Pelagomonadales</taxon>
        <taxon>Pelagomonadaceae</taxon>
        <taxon>Pelagomonas</taxon>
    </lineage>
</organism>
<keyword evidence="3" id="KW-1185">Reference proteome</keyword>
<sequence>MRRIALLAACNAVAALRLSRRHALAGIAAAPLVPANAYAAGNLGAALAVFSASNPTVSPFTGFYKDPEHLEGYRTIKADNYAGTLQVRGRDSADGSEFVLDGEIISQFDAVIDFSPKGGPKRLAARFRLLPGGRPILEFPDGNAWARLSDKPDPNVMAEIERDRIANRPMSADTRSGFAKVMGALSEK</sequence>
<dbReference type="OrthoDB" id="38484at2759"/>
<evidence type="ECO:0000313" key="2">
    <source>
        <dbReference type="EMBL" id="CAH0371173.1"/>
    </source>
</evidence>
<protein>
    <submittedName>
        <fullName evidence="1">Uncharacterized protein</fullName>
    </submittedName>
</protein>
<proteinExistence type="predicted"/>
<gene>
    <name evidence="1" type="ORF">PCAL00307_LOCUS22223</name>
    <name evidence="2" type="ORF">PECAL_3P11030</name>
</gene>
<dbReference type="EMBL" id="HBIW01025762">
    <property type="protein sequence ID" value="CAE0706772.1"/>
    <property type="molecule type" value="Transcribed_RNA"/>
</dbReference>
<dbReference type="AlphaFoldDB" id="A0A7S4A8E5"/>
<reference evidence="1" key="1">
    <citation type="submission" date="2021-01" db="EMBL/GenBank/DDBJ databases">
        <authorList>
            <person name="Corre E."/>
            <person name="Pelletier E."/>
            <person name="Niang G."/>
            <person name="Scheremetjew M."/>
            <person name="Finn R."/>
            <person name="Kale V."/>
            <person name="Holt S."/>
            <person name="Cochrane G."/>
            <person name="Meng A."/>
            <person name="Brown T."/>
            <person name="Cohen L."/>
        </authorList>
    </citation>
    <scope>NUCLEOTIDE SEQUENCE</scope>
    <source>
        <strain evidence="1">CCMP1756</strain>
    </source>
</reference>
<dbReference type="EMBL" id="CAKKNE010000003">
    <property type="protein sequence ID" value="CAH0371173.1"/>
    <property type="molecule type" value="Genomic_DNA"/>
</dbReference>
<evidence type="ECO:0000313" key="3">
    <source>
        <dbReference type="Proteomes" id="UP000789595"/>
    </source>
</evidence>
<evidence type="ECO:0000313" key="1">
    <source>
        <dbReference type="EMBL" id="CAE0706772.1"/>
    </source>
</evidence>
<dbReference type="Proteomes" id="UP000789595">
    <property type="component" value="Unassembled WGS sequence"/>
</dbReference>
<name>A0A7S4A8E5_9STRA</name>
<accession>A0A7S4A8E5</accession>
<reference evidence="2" key="2">
    <citation type="submission" date="2021-11" db="EMBL/GenBank/DDBJ databases">
        <authorList>
            <consortium name="Genoscope - CEA"/>
            <person name="William W."/>
        </authorList>
    </citation>
    <scope>NUCLEOTIDE SEQUENCE</scope>
</reference>